<sequence>MEGIIMMVIVFIISSLLSGKKKKEPRGMPPFSNQQNKRDFSAPPRRSEAPQKHKSKSLEDFANEVFQQLSNKDQSTKKALRKIEEVKEDHIKTSPIKNSTTSRPSLDMNRTQSKVLPAERENNTQRDFIQSGEIGSFIPTNKKALVQAIIASEIIGPPKAKR</sequence>
<dbReference type="AlphaFoldDB" id="A0A3N9UK41"/>
<organism evidence="2 3">
    <name type="scientific">Lysinibacillus composti</name>
    <dbReference type="NCBI Taxonomy" id="720633"/>
    <lineage>
        <taxon>Bacteria</taxon>
        <taxon>Bacillati</taxon>
        <taxon>Bacillota</taxon>
        <taxon>Bacilli</taxon>
        <taxon>Bacillales</taxon>
        <taxon>Bacillaceae</taxon>
        <taxon>Lysinibacillus</taxon>
    </lineage>
</organism>
<evidence type="ECO:0000313" key="2">
    <source>
        <dbReference type="EMBL" id="RQW76363.1"/>
    </source>
</evidence>
<protein>
    <submittedName>
        <fullName evidence="2">Uncharacterized protein</fullName>
    </submittedName>
</protein>
<proteinExistence type="predicted"/>
<name>A0A3N9UK41_9BACI</name>
<keyword evidence="3" id="KW-1185">Reference proteome</keyword>
<dbReference type="EMBL" id="RRCT01000001">
    <property type="protein sequence ID" value="RQW76363.1"/>
    <property type="molecule type" value="Genomic_DNA"/>
</dbReference>
<feature type="compositionally biased region" description="Polar residues" evidence="1">
    <location>
        <begin position="95"/>
        <end position="112"/>
    </location>
</feature>
<dbReference type="RefSeq" id="WP_124762126.1">
    <property type="nucleotide sequence ID" value="NZ_JAFBDY010000001.1"/>
</dbReference>
<dbReference type="OrthoDB" id="2734847at2"/>
<feature type="region of interest" description="Disordered" evidence="1">
    <location>
        <begin position="89"/>
        <end position="112"/>
    </location>
</feature>
<evidence type="ECO:0000256" key="1">
    <source>
        <dbReference type="SAM" id="MobiDB-lite"/>
    </source>
</evidence>
<feature type="compositionally biased region" description="Basic and acidic residues" evidence="1">
    <location>
        <begin position="36"/>
        <end position="59"/>
    </location>
</feature>
<feature type="region of interest" description="Disordered" evidence="1">
    <location>
        <begin position="19"/>
        <end position="61"/>
    </location>
</feature>
<evidence type="ECO:0000313" key="3">
    <source>
        <dbReference type="Proteomes" id="UP000274033"/>
    </source>
</evidence>
<reference evidence="2 3" key="1">
    <citation type="journal article" date="2013" name="J. Microbiol.">
        <title>Lysinibacillus chungkukjangi sp. nov., isolated from Chungkukjang, Korean fermented soybean food.</title>
        <authorList>
            <person name="Kim S.J."/>
            <person name="Jang Y.H."/>
            <person name="Hamada M."/>
            <person name="Ahn J.H."/>
            <person name="Weon H.Y."/>
            <person name="Suzuki K."/>
            <person name="Whang K.S."/>
            <person name="Kwon S.W."/>
        </authorList>
    </citation>
    <scope>NUCLEOTIDE SEQUENCE [LARGE SCALE GENOMIC DNA]</scope>
    <source>
        <strain evidence="2 3">MCCC 1A12701</strain>
    </source>
</reference>
<comment type="caution">
    <text evidence="2">The sequence shown here is derived from an EMBL/GenBank/DDBJ whole genome shotgun (WGS) entry which is preliminary data.</text>
</comment>
<gene>
    <name evidence="2" type="ORF">EBB45_02105</name>
</gene>
<dbReference type="Proteomes" id="UP000274033">
    <property type="component" value="Unassembled WGS sequence"/>
</dbReference>
<accession>A0A3N9UK41</accession>